<gene>
    <name evidence="1" type="primary">RvY_02069-1</name>
    <name evidence="1" type="synonym">RvY_02069.1</name>
    <name evidence="1" type="ORF">RvY_02069</name>
</gene>
<reference evidence="1 2" key="1">
    <citation type="journal article" date="2016" name="Nat. Commun.">
        <title>Extremotolerant tardigrade genome and improved radiotolerance of human cultured cells by tardigrade-unique protein.</title>
        <authorList>
            <person name="Hashimoto T."/>
            <person name="Horikawa D.D."/>
            <person name="Saito Y."/>
            <person name="Kuwahara H."/>
            <person name="Kozuka-Hata H."/>
            <person name="Shin-I T."/>
            <person name="Minakuchi Y."/>
            <person name="Ohishi K."/>
            <person name="Motoyama A."/>
            <person name="Aizu T."/>
            <person name="Enomoto A."/>
            <person name="Kondo K."/>
            <person name="Tanaka S."/>
            <person name="Hara Y."/>
            <person name="Koshikawa S."/>
            <person name="Sagara H."/>
            <person name="Miura T."/>
            <person name="Yokobori S."/>
            <person name="Miyagawa K."/>
            <person name="Suzuki Y."/>
            <person name="Kubo T."/>
            <person name="Oyama M."/>
            <person name="Kohara Y."/>
            <person name="Fujiyama A."/>
            <person name="Arakawa K."/>
            <person name="Katayama T."/>
            <person name="Toyoda A."/>
            <person name="Kunieda T."/>
        </authorList>
    </citation>
    <scope>NUCLEOTIDE SEQUENCE [LARGE SCALE GENOMIC DNA]</scope>
    <source>
        <strain evidence="1 2">YOKOZUNA-1</strain>
    </source>
</reference>
<accession>A0A1D1UIJ1</accession>
<protein>
    <submittedName>
        <fullName evidence="1">Uncharacterized protein</fullName>
    </submittedName>
</protein>
<organism evidence="1 2">
    <name type="scientific">Ramazzottius varieornatus</name>
    <name type="common">Water bear</name>
    <name type="synonym">Tardigrade</name>
    <dbReference type="NCBI Taxonomy" id="947166"/>
    <lineage>
        <taxon>Eukaryota</taxon>
        <taxon>Metazoa</taxon>
        <taxon>Ecdysozoa</taxon>
        <taxon>Tardigrada</taxon>
        <taxon>Eutardigrada</taxon>
        <taxon>Parachela</taxon>
        <taxon>Hypsibioidea</taxon>
        <taxon>Ramazzottiidae</taxon>
        <taxon>Ramazzottius</taxon>
    </lineage>
</organism>
<sequence length="75" mass="8474">MKAWIIRITSLILSSHPEPLVCCLEINTHPDLQEQKDWGATDSLDSLEIRPSCRAPPGRGPRWYMVSNGMEHCAN</sequence>
<comment type="caution">
    <text evidence="1">The sequence shown here is derived from an EMBL/GenBank/DDBJ whole genome shotgun (WGS) entry which is preliminary data.</text>
</comment>
<name>A0A1D1UIJ1_RAMVA</name>
<dbReference type="Proteomes" id="UP000186922">
    <property type="component" value="Unassembled WGS sequence"/>
</dbReference>
<dbReference type="EMBL" id="BDGG01000001">
    <property type="protein sequence ID" value="GAU89526.1"/>
    <property type="molecule type" value="Genomic_DNA"/>
</dbReference>
<keyword evidence="2" id="KW-1185">Reference proteome</keyword>
<proteinExistence type="predicted"/>
<evidence type="ECO:0000313" key="2">
    <source>
        <dbReference type="Proteomes" id="UP000186922"/>
    </source>
</evidence>
<evidence type="ECO:0000313" key="1">
    <source>
        <dbReference type="EMBL" id="GAU89526.1"/>
    </source>
</evidence>
<dbReference type="AlphaFoldDB" id="A0A1D1UIJ1"/>